<dbReference type="EMBL" id="CP060782">
    <property type="protein sequence ID" value="QNP46980.1"/>
    <property type="molecule type" value="Genomic_DNA"/>
</dbReference>
<feature type="domain" description="TonB-dependent receptor-like beta-barrel" evidence="11">
    <location>
        <begin position="7"/>
        <end position="213"/>
    </location>
</feature>
<keyword evidence="7" id="KW-0406">Ion transport</keyword>
<name>A0ABX6TD94_9SPHN</name>
<keyword evidence="5" id="KW-0812">Transmembrane</keyword>
<dbReference type="PANTHER" id="PTHR32552:SF81">
    <property type="entry name" value="TONB-DEPENDENT OUTER MEMBRANE RECEPTOR"/>
    <property type="match status" value="1"/>
</dbReference>
<dbReference type="Proteomes" id="UP000516105">
    <property type="component" value="Chromosome"/>
</dbReference>
<keyword evidence="2" id="KW-0813">Transport</keyword>
<evidence type="ECO:0000256" key="2">
    <source>
        <dbReference type="ARBA" id="ARBA00022448"/>
    </source>
</evidence>
<evidence type="ECO:0000256" key="5">
    <source>
        <dbReference type="ARBA" id="ARBA00022692"/>
    </source>
</evidence>
<dbReference type="PANTHER" id="PTHR32552">
    <property type="entry name" value="FERRICHROME IRON RECEPTOR-RELATED"/>
    <property type="match status" value="1"/>
</dbReference>
<evidence type="ECO:0000256" key="7">
    <source>
        <dbReference type="ARBA" id="ARBA00023065"/>
    </source>
</evidence>
<dbReference type="InterPro" id="IPR036942">
    <property type="entry name" value="Beta-barrel_TonB_sf"/>
</dbReference>
<evidence type="ECO:0000256" key="1">
    <source>
        <dbReference type="ARBA" id="ARBA00004571"/>
    </source>
</evidence>
<dbReference type="InterPro" id="IPR039426">
    <property type="entry name" value="TonB-dep_rcpt-like"/>
</dbReference>
<comment type="subcellular location">
    <subcellularLocation>
        <location evidence="1">Cell outer membrane</location>
        <topology evidence="1">Multi-pass membrane protein</topology>
    </subcellularLocation>
</comment>
<dbReference type="SUPFAM" id="SSF56935">
    <property type="entry name" value="Porins"/>
    <property type="match status" value="1"/>
</dbReference>
<sequence length="251" mass="27020">MRAAADASITWKPSANVTAFLHAASGYRPGGINVQRDASQPTYEADELASVELGSRIELGEDSSAEATVFASRWQHVQTDELLTNGLVATRNAGNAHNSGLEGRIHLAVGKATMLTGGLILQSARLASSNQGSEIEDRRLPAVPQLAARVELGHRFHWDSWDGEASIGGRYIGATHLSFDPVLDRRTPGHALMDAHVSLSRDGWTAELLGENLTNSTADTFGFGNPYRVRLVPQRTPARPRSIGISLSRSF</sequence>
<evidence type="ECO:0000256" key="6">
    <source>
        <dbReference type="ARBA" id="ARBA00023004"/>
    </source>
</evidence>
<evidence type="ECO:0000256" key="4">
    <source>
        <dbReference type="ARBA" id="ARBA00022496"/>
    </source>
</evidence>
<evidence type="ECO:0000259" key="11">
    <source>
        <dbReference type="Pfam" id="PF00593"/>
    </source>
</evidence>
<dbReference type="InterPro" id="IPR000531">
    <property type="entry name" value="Beta-barrel_TonB"/>
</dbReference>
<keyword evidence="8" id="KW-0798">TonB box</keyword>
<proteinExistence type="predicted"/>
<keyword evidence="10" id="KW-0998">Cell outer membrane</keyword>
<keyword evidence="4" id="KW-0410">Iron transport</keyword>
<evidence type="ECO:0000313" key="12">
    <source>
        <dbReference type="EMBL" id="QNP46980.1"/>
    </source>
</evidence>
<accession>A0ABX6TD94</accession>
<gene>
    <name evidence="12" type="ORF">H9L14_09085</name>
</gene>
<keyword evidence="13" id="KW-1185">Reference proteome</keyword>
<evidence type="ECO:0000256" key="8">
    <source>
        <dbReference type="ARBA" id="ARBA00023077"/>
    </source>
</evidence>
<keyword evidence="9" id="KW-0472">Membrane</keyword>
<keyword evidence="12" id="KW-0675">Receptor</keyword>
<keyword evidence="3" id="KW-1134">Transmembrane beta strand</keyword>
<dbReference type="Gene3D" id="2.40.170.20">
    <property type="entry name" value="TonB-dependent receptor, beta-barrel domain"/>
    <property type="match status" value="1"/>
</dbReference>
<evidence type="ECO:0000256" key="9">
    <source>
        <dbReference type="ARBA" id="ARBA00023136"/>
    </source>
</evidence>
<evidence type="ECO:0000313" key="13">
    <source>
        <dbReference type="Proteomes" id="UP000516105"/>
    </source>
</evidence>
<protein>
    <submittedName>
        <fullName evidence="12">TonB-dependent receptor</fullName>
    </submittedName>
</protein>
<evidence type="ECO:0000256" key="10">
    <source>
        <dbReference type="ARBA" id="ARBA00023237"/>
    </source>
</evidence>
<dbReference type="Pfam" id="PF00593">
    <property type="entry name" value="TonB_dep_Rec_b-barrel"/>
    <property type="match status" value="1"/>
</dbReference>
<reference evidence="12 13" key="1">
    <citation type="submission" date="2020-08" db="EMBL/GenBank/DDBJ databases">
        <title>Genome sequence of Sphingomonas sediminicola KACC 15039T.</title>
        <authorList>
            <person name="Hyun D.-W."/>
            <person name="Bae J.-W."/>
        </authorList>
    </citation>
    <scope>NUCLEOTIDE SEQUENCE [LARGE SCALE GENOMIC DNA]</scope>
    <source>
        <strain evidence="12 13">KACC 15039</strain>
    </source>
</reference>
<organism evidence="12 13">
    <name type="scientific">Sphingomonas sediminicola</name>
    <dbReference type="NCBI Taxonomy" id="386874"/>
    <lineage>
        <taxon>Bacteria</taxon>
        <taxon>Pseudomonadati</taxon>
        <taxon>Pseudomonadota</taxon>
        <taxon>Alphaproteobacteria</taxon>
        <taxon>Sphingomonadales</taxon>
        <taxon>Sphingomonadaceae</taxon>
        <taxon>Sphingomonas</taxon>
    </lineage>
</organism>
<evidence type="ECO:0000256" key="3">
    <source>
        <dbReference type="ARBA" id="ARBA00022452"/>
    </source>
</evidence>
<keyword evidence="6" id="KW-0408">Iron</keyword>